<dbReference type="InterPro" id="IPR036737">
    <property type="entry name" value="OmpA-like_sf"/>
</dbReference>
<gene>
    <name evidence="8" type="ORF">DR864_10265</name>
</gene>
<dbReference type="InterPro" id="IPR050330">
    <property type="entry name" value="Bact_OuterMem_StrucFunc"/>
</dbReference>
<keyword evidence="2 4" id="KW-0472">Membrane</keyword>
<keyword evidence="9" id="KW-1185">Reference proteome</keyword>
<protein>
    <recommendedName>
        <fullName evidence="7">OmpA-like domain-containing protein</fullName>
    </recommendedName>
</protein>
<dbReference type="AlphaFoldDB" id="A0A344THH0"/>
<reference evidence="8 9" key="1">
    <citation type="submission" date="2018-07" db="EMBL/GenBank/DDBJ databases">
        <title>Genome sequencing of Runella.</title>
        <authorList>
            <person name="Baek M.-G."/>
            <person name="Yi H."/>
        </authorList>
    </citation>
    <scope>NUCLEOTIDE SEQUENCE [LARGE SCALE GENOMIC DNA]</scope>
    <source>
        <strain evidence="8 9">HYN0085</strain>
    </source>
</reference>
<dbReference type="Pfam" id="PF00691">
    <property type="entry name" value="OmpA"/>
    <property type="match status" value="1"/>
</dbReference>
<dbReference type="RefSeq" id="WP_114066876.1">
    <property type="nucleotide sequence ID" value="NZ_CP030850.1"/>
</dbReference>
<evidence type="ECO:0000259" key="7">
    <source>
        <dbReference type="PROSITE" id="PS51123"/>
    </source>
</evidence>
<dbReference type="PRINTS" id="PR01021">
    <property type="entry name" value="OMPADOMAIN"/>
</dbReference>
<evidence type="ECO:0000256" key="6">
    <source>
        <dbReference type="SAM" id="SignalP"/>
    </source>
</evidence>
<dbReference type="GO" id="GO:0009279">
    <property type="term" value="C:cell outer membrane"/>
    <property type="evidence" value="ECO:0007669"/>
    <property type="project" value="UniProtKB-SubCell"/>
</dbReference>
<accession>A0A344THH0</accession>
<name>A0A344THH0_9BACT</name>
<dbReference type="KEGG" id="run:DR864_10265"/>
<dbReference type="InterPro" id="IPR006665">
    <property type="entry name" value="OmpA-like"/>
</dbReference>
<dbReference type="Gene3D" id="3.30.1330.60">
    <property type="entry name" value="OmpA-like domain"/>
    <property type="match status" value="1"/>
</dbReference>
<dbReference type="PANTHER" id="PTHR30329">
    <property type="entry name" value="STATOR ELEMENT OF FLAGELLAR MOTOR COMPLEX"/>
    <property type="match status" value="1"/>
</dbReference>
<keyword evidence="6" id="KW-0732">Signal</keyword>
<evidence type="ECO:0000256" key="5">
    <source>
        <dbReference type="SAM" id="MobiDB-lite"/>
    </source>
</evidence>
<keyword evidence="3" id="KW-0998">Cell outer membrane</keyword>
<dbReference type="PROSITE" id="PS51123">
    <property type="entry name" value="OMPA_2"/>
    <property type="match status" value="1"/>
</dbReference>
<sequence>MKRFFCFFLFCFVGFTSGFAQNEFEVGIEVKDKYTKRILIPIISVLAPNSPTELAGQMNYDRYVITAKPDINYLIVVAFQEYKTYRQTHTFTKSTTNDRTLLTIELEPLVPPKNAITEPQKSQEPPKPTQTSPATIVSAPSKQELTFQAVDALTGKPIAAEFLLTNDLKESYSGTTRATDATFSARVSLQPRPYTLTVNANGYRSHTSKLSVSAPSPENQPVQIIKLFKGNIVLRIKVLEEQTGKPILATLRIVSEGDDRELFNQKNSFNGQIPISLNPNGSYRIEAEAKGYMPFRKKLEKAVETLSETTPLTIRLSKIGDIFLNLSAVNASSGQRVAATFKITASLTGQVTQRKSALPIKHKIVEPDIYQIETIAPGFAPLKGEIDAEEIGVGQVFNYEAKLVPTTKQPATNAPLETFRFAILDGQSQKPVPNARLKIINTATQKVIAAKPTGQYRETRLKTDQTYLIEIEAKGYEKTTMQMAAAEWVNRGEFLTNISLVPIIKTTATPPNRVINEKIFDNIKAGQSVSIEDNIYFDQSSYILRTEAYGQLLRLAAVMTKNPDIIIEIVGHTDNVGDARLNKILSEQRAKVIANFLGNEGINESRLIYRGEGGTKPIAPNDTDENRRRNRRVQFLIK</sequence>
<organism evidence="8 9">
    <name type="scientific">Runella rosea</name>
    <dbReference type="NCBI Taxonomy" id="2259595"/>
    <lineage>
        <taxon>Bacteria</taxon>
        <taxon>Pseudomonadati</taxon>
        <taxon>Bacteroidota</taxon>
        <taxon>Cytophagia</taxon>
        <taxon>Cytophagales</taxon>
        <taxon>Spirosomataceae</taxon>
        <taxon>Runella</taxon>
    </lineage>
</organism>
<dbReference type="SUPFAM" id="SSF103088">
    <property type="entry name" value="OmpA-like"/>
    <property type="match status" value="1"/>
</dbReference>
<feature type="region of interest" description="Disordered" evidence="5">
    <location>
        <begin position="112"/>
        <end position="138"/>
    </location>
</feature>
<comment type="subcellular location">
    <subcellularLocation>
        <location evidence="1">Cell outer membrane</location>
    </subcellularLocation>
</comment>
<evidence type="ECO:0000256" key="1">
    <source>
        <dbReference type="ARBA" id="ARBA00004442"/>
    </source>
</evidence>
<feature type="signal peptide" evidence="6">
    <location>
        <begin position="1"/>
        <end position="20"/>
    </location>
</feature>
<evidence type="ECO:0000256" key="3">
    <source>
        <dbReference type="ARBA" id="ARBA00023237"/>
    </source>
</evidence>
<dbReference type="PANTHER" id="PTHR30329:SF21">
    <property type="entry name" value="LIPOPROTEIN YIAD-RELATED"/>
    <property type="match status" value="1"/>
</dbReference>
<feature type="compositionally biased region" description="Polar residues" evidence="5">
    <location>
        <begin position="117"/>
        <end position="138"/>
    </location>
</feature>
<evidence type="ECO:0000313" key="8">
    <source>
        <dbReference type="EMBL" id="AXE18091.1"/>
    </source>
</evidence>
<dbReference type="InterPro" id="IPR006664">
    <property type="entry name" value="OMP_bac"/>
</dbReference>
<feature type="chain" id="PRO_5016624747" description="OmpA-like domain-containing protein" evidence="6">
    <location>
        <begin position="21"/>
        <end position="638"/>
    </location>
</feature>
<dbReference type="CDD" id="cd07185">
    <property type="entry name" value="OmpA_C-like"/>
    <property type="match status" value="1"/>
</dbReference>
<feature type="domain" description="OmpA-like" evidence="7">
    <location>
        <begin position="524"/>
        <end position="638"/>
    </location>
</feature>
<evidence type="ECO:0000313" key="9">
    <source>
        <dbReference type="Proteomes" id="UP000251993"/>
    </source>
</evidence>
<evidence type="ECO:0000256" key="2">
    <source>
        <dbReference type="ARBA" id="ARBA00023136"/>
    </source>
</evidence>
<evidence type="ECO:0000256" key="4">
    <source>
        <dbReference type="PROSITE-ProRule" id="PRU00473"/>
    </source>
</evidence>
<proteinExistence type="predicted"/>
<dbReference type="Proteomes" id="UP000251993">
    <property type="component" value="Chromosome"/>
</dbReference>
<dbReference type="OrthoDB" id="911314at2"/>
<dbReference type="EMBL" id="CP030850">
    <property type="protein sequence ID" value="AXE18091.1"/>
    <property type="molecule type" value="Genomic_DNA"/>
</dbReference>